<dbReference type="GO" id="GO:0004519">
    <property type="term" value="F:endonuclease activity"/>
    <property type="evidence" value="ECO:0007669"/>
    <property type="project" value="UniProtKB-KW"/>
</dbReference>
<dbReference type="EMBL" id="QKZL01000003">
    <property type="protein sequence ID" value="PZX18334.1"/>
    <property type="molecule type" value="Genomic_DNA"/>
</dbReference>
<feature type="transmembrane region" description="Helical" evidence="1">
    <location>
        <begin position="6"/>
        <end position="26"/>
    </location>
</feature>
<keyword evidence="3" id="KW-0540">Nuclease</keyword>
<keyword evidence="3" id="KW-0255">Endonuclease</keyword>
<dbReference type="AlphaFoldDB" id="A0A2W7NP06"/>
<comment type="caution">
    <text evidence="3">The sequence shown here is derived from an EMBL/GenBank/DDBJ whole genome shotgun (WGS) entry which is preliminary data.</text>
</comment>
<keyword evidence="3" id="KW-0378">Hydrolase</keyword>
<feature type="transmembrane region" description="Helical" evidence="1">
    <location>
        <begin position="38"/>
        <end position="57"/>
    </location>
</feature>
<evidence type="ECO:0000313" key="4">
    <source>
        <dbReference type="Proteomes" id="UP000248916"/>
    </source>
</evidence>
<dbReference type="Pfam" id="PF03372">
    <property type="entry name" value="Exo_endo_phos"/>
    <property type="match status" value="1"/>
</dbReference>
<dbReference type="GO" id="GO:0004527">
    <property type="term" value="F:exonuclease activity"/>
    <property type="evidence" value="ECO:0007669"/>
    <property type="project" value="UniProtKB-KW"/>
</dbReference>
<dbReference type="RefSeq" id="WP_111536147.1">
    <property type="nucleotide sequence ID" value="NZ_QKZL01000003.1"/>
</dbReference>
<evidence type="ECO:0000259" key="2">
    <source>
        <dbReference type="Pfam" id="PF03372"/>
    </source>
</evidence>
<dbReference type="Gene3D" id="3.60.10.10">
    <property type="entry name" value="Endonuclease/exonuclease/phosphatase"/>
    <property type="match status" value="1"/>
</dbReference>
<sequence>MLATAYDVIVYLLTAAVAVVSILPFIRSYRWWVRACDFPRVQILVAAIAVLVAAWFLPTPWRWVAMVILLLCIGYQSFRILPFTRLYPSEMKIVPRSEEGSQVTIVSSNVEMTNDRHGDVVRLIEDEDPDVLFLMETDEHWQKAVESSLSRYETVLQEIRDNYYGMIFATRLKVVRHDIVYLTPGDTPTLFAELETRAGQRFRLVGLHPRPPVPGENTADRDAEMIYAARFAAKTETPVIAMGDFNDAAWSHTSRHFKRVGGYLDPRVGRGMYASFDANSRLLRAPIDQFYATPKVAVAEFRRGPNIGSDHFPMMIRVDLDPERAKAANRHAKALPEATEEDVERIFAQYRERIGHDLLD</sequence>
<evidence type="ECO:0000313" key="3">
    <source>
        <dbReference type="EMBL" id="PZX18334.1"/>
    </source>
</evidence>
<gene>
    <name evidence="3" type="ORF">LX81_00963</name>
</gene>
<dbReference type="SUPFAM" id="SSF56219">
    <property type="entry name" value="DNase I-like"/>
    <property type="match status" value="1"/>
</dbReference>
<keyword evidence="3" id="KW-0269">Exonuclease</keyword>
<keyword evidence="4" id="KW-1185">Reference proteome</keyword>
<keyword evidence="1" id="KW-0812">Transmembrane</keyword>
<protein>
    <submittedName>
        <fullName evidence="3">Endonuclease/exonuclease/phosphatase (EEP) superfamily protein YafD</fullName>
    </submittedName>
</protein>
<reference evidence="3 4" key="1">
    <citation type="submission" date="2018-06" db="EMBL/GenBank/DDBJ databases">
        <title>Genomic Encyclopedia of Archaeal and Bacterial Type Strains, Phase II (KMG-II): from individual species to whole genera.</title>
        <authorList>
            <person name="Goeker M."/>
        </authorList>
    </citation>
    <scope>NUCLEOTIDE SEQUENCE [LARGE SCALE GENOMIC DNA]</scope>
    <source>
        <strain evidence="3 4">DSM 22009</strain>
    </source>
</reference>
<evidence type="ECO:0000256" key="1">
    <source>
        <dbReference type="SAM" id="Phobius"/>
    </source>
</evidence>
<keyword evidence="1" id="KW-1133">Transmembrane helix</keyword>
<dbReference type="InterPro" id="IPR005135">
    <property type="entry name" value="Endo/exonuclease/phosphatase"/>
</dbReference>
<dbReference type="InterPro" id="IPR036691">
    <property type="entry name" value="Endo/exonu/phosph_ase_sf"/>
</dbReference>
<feature type="domain" description="Endonuclease/exonuclease/phosphatase" evidence="2">
    <location>
        <begin position="107"/>
        <end position="311"/>
    </location>
</feature>
<accession>A0A2W7NP06</accession>
<organism evidence="3 4">
    <name type="scientific">Palleronia aestuarii</name>
    <dbReference type="NCBI Taxonomy" id="568105"/>
    <lineage>
        <taxon>Bacteria</taxon>
        <taxon>Pseudomonadati</taxon>
        <taxon>Pseudomonadota</taxon>
        <taxon>Alphaproteobacteria</taxon>
        <taxon>Rhodobacterales</taxon>
        <taxon>Roseobacteraceae</taxon>
        <taxon>Palleronia</taxon>
    </lineage>
</organism>
<feature type="transmembrane region" description="Helical" evidence="1">
    <location>
        <begin position="63"/>
        <end position="81"/>
    </location>
</feature>
<proteinExistence type="predicted"/>
<dbReference type="OrthoDB" id="9796594at2"/>
<keyword evidence="1" id="KW-0472">Membrane</keyword>
<name>A0A2W7NP06_9RHOB</name>
<dbReference type="Proteomes" id="UP000248916">
    <property type="component" value="Unassembled WGS sequence"/>
</dbReference>